<sequence length="253" mass="28505">MNEFGVDISRYNGPMDFDILKANGVQWVASRHTIGTTYEDAWSDYNQREVRAAGLPWLAYHVLWPANRSPEAEAEWYLERLGGDLPDAIVLDNELGTANHSAGHHLVSGADIIGQAYRWMNRISILTGMTPIQYTGTWFLDNPKFNGVEPSGVAFPLWLAWYVTPPTLENALLKWDTPKLPRGYTSKEIWQFTSSGDNWNAGQSGFITRIDYNIARDLSSLLTVPSEPDPSPDPLGERVMRIEEWIQSYGTPS</sequence>
<name>A0A0F9LPS0_9ZZZZ</name>
<dbReference type="CDD" id="cd00599">
    <property type="entry name" value="GH25_muramidase"/>
    <property type="match status" value="1"/>
</dbReference>
<dbReference type="GO" id="GO:0016052">
    <property type="term" value="P:carbohydrate catabolic process"/>
    <property type="evidence" value="ECO:0007669"/>
    <property type="project" value="TreeGrafter"/>
</dbReference>
<dbReference type="SUPFAM" id="SSF51445">
    <property type="entry name" value="(Trans)glycosidases"/>
    <property type="match status" value="1"/>
</dbReference>
<proteinExistence type="inferred from homology"/>
<organism evidence="2">
    <name type="scientific">marine sediment metagenome</name>
    <dbReference type="NCBI Taxonomy" id="412755"/>
    <lineage>
        <taxon>unclassified sequences</taxon>
        <taxon>metagenomes</taxon>
        <taxon>ecological metagenomes</taxon>
    </lineage>
</organism>
<dbReference type="AlphaFoldDB" id="A0A0F9LPS0"/>
<dbReference type="EMBL" id="LAZR01006022">
    <property type="protein sequence ID" value="KKM95318.1"/>
    <property type="molecule type" value="Genomic_DNA"/>
</dbReference>
<comment type="caution">
    <text evidence="2">The sequence shown here is derived from an EMBL/GenBank/DDBJ whole genome shotgun (WGS) entry which is preliminary data.</text>
</comment>
<dbReference type="PANTHER" id="PTHR34135:SF2">
    <property type="entry name" value="LYSOZYME"/>
    <property type="match status" value="1"/>
</dbReference>
<dbReference type="Pfam" id="PF01183">
    <property type="entry name" value="Glyco_hydro_25"/>
    <property type="match status" value="1"/>
</dbReference>
<dbReference type="PANTHER" id="PTHR34135">
    <property type="entry name" value="LYSOZYME"/>
    <property type="match status" value="1"/>
</dbReference>
<protein>
    <submittedName>
        <fullName evidence="2">Uncharacterized protein</fullName>
    </submittedName>
</protein>
<evidence type="ECO:0000313" key="2">
    <source>
        <dbReference type="EMBL" id="KKM95318.1"/>
    </source>
</evidence>
<dbReference type="GO" id="GO:0009253">
    <property type="term" value="P:peptidoglycan catabolic process"/>
    <property type="evidence" value="ECO:0007669"/>
    <property type="project" value="InterPro"/>
</dbReference>
<accession>A0A0F9LPS0</accession>
<evidence type="ECO:0000256" key="1">
    <source>
        <dbReference type="ARBA" id="ARBA00010646"/>
    </source>
</evidence>
<dbReference type="GO" id="GO:0003796">
    <property type="term" value="F:lysozyme activity"/>
    <property type="evidence" value="ECO:0007669"/>
    <property type="project" value="InterPro"/>
</dbReference>
<dbReference type="InterPro" id="IPR017853">
    <property type="entry name" value="GH"/>
</dbReference>
<gene>
    <name evidence="2" type="ORF">LCGC14_1189360</name>
</gene>
<comment type="similarity">
    <text evidence="1">Belongs to the glycosyl hydrolase 25 family.</text>
</comment>
<dbReference type="InterPro" id="IPR002053">
    <property type="entry name" value="Glyco_hydro_25"/>
</dbReference>
<dbReference type="PROSITE" id="PS51904">
    <property type="entry name" value="GLYCOSYL_HYDROL_F25_2"/>
    <property type="match status" value="1"/>
</dbReference>
<dbReference type="GO" id="GO:0016998">
    <property type="term" value="P:cell wall macromolecule catabolic process"/>
    <property type="evidence" value="ECO:0007669"/>
    <property type="project" value="InterPro"/>
</dbReference>
<reference evidence="2" key="1">
    <citation type="journal article" date="2015" name="Nature">
        <title>Complex archaea that bridge the gap between prokaryotes and eukaryotes.</title>
        <authorList>
            <person name="Spang A."/>
            <person name="Saw J.H."/>
            <person name="Jorgensen S.L."/>
            <person name="Zaremba-Niedzwiedzka K."/>
            <person name="Martijn J."/>
            <person name="Lind A.E."/>
            <person name="van Eijk R."/>
            <person name="Schleper C."/>
            <person name="Guy L."/>
            <person name="Ettema T.J."/>
        </authorList>
    </citation>
    <scope>NUCLEOTIDE SEQUENCE</scope>
</reference>
<dbReference type="Gene3D" id="3.20.20.80">
    <property type="entry name" value="Glycosidases"/>
    <property type="match status" value="1"/>
</dbReference>